<gene>
    <name evidence="13" type="primary">LOC111452613</name>
</gene>
<dbReference type="Pfam" id="PF00194">
    <property type="entry name" value="Carb_anhydrase"/>
    <property type="match status" value="1"/>
</dbReference>
<evidence type="ECO:0000256" key="1">
    <source>
        <dbReference type="ARBA" id="ARBA00001947"/>
    </source>
</evidence>
<feature type="chain" id="PRO_5027161973" description="Carbonic anhydrase" evidence="10">
    <location>
        <begin position="33"/>
        <end position="279"/>
    </location>
</feature>
<dbReference type="InterPro" id="IPR036398">
    <property type="entry name" value="CA_dom_sf"/>
</dbReference>
<keyword evidence="12" id="KW-1185">Reference proteome</keyword>
<comment type="subcellular location">
    <subcellularLocation>
        <location evidence="3">Plastid</location>
        <location evidence="3">Chloroplast stroma</location>
    </subcellularLocation>
</comment>
<dbReference type="CDD" id="cd03124">
    <property type="entry name" value="alpha_CA_prokaryotic_like"/>
    <property type="match status" value="1"/>
</dbReference>
<evidence type="ECO:0000256" key="3">
    <source>
        <dbReference type="ARBA" id="ARBA00004470"/>
    </source>
</evidence>
<sequence>MKGLNMEKKLSFQVMLCSFFCAFLLVSSPAMSQEVEDESEFNYEEDGEKGPANWGNIKEEWRKCKTGTMQSPIDLSHKRVQIMPNFGDLKIYYNPSNGTLKNRGHDIMLKWGDGAGYIEVNGTQYVFKQCHWHSPSEHTVNGQTFPLEAHLVHQSQNGSIAVIGILYRIGQPDPFLSLIKEDLEEISYTNETKEINMIDASLLKMRSILYYRYLGSLTTPPCTQNVIWTIVRQVWTVTPEQIELLRVAVHDDSNTNARPLQPLNNRTIQLQLRYVKKEN</sequence>
<evidence type="ECO:0000256" key="4">
    <source>
        <dbReference type="ARBA" id="ARBA00006365"/>
    </source>
</evidence>
<proteinExistence type="inferred from homology"/>
<evidence type="ECO:0000256" key="5">
    <source>
        <dbReference type="ARBA" id="ARBA00012925"/>
    </source>
</evidence>
<keyword evidence="7 10" id="KW-0862">Zinc</keyword>
<dbReference type="SUPFAM" id="SSF51069">
    <property type="entry name" value="Carbonic anhydrase"/>
    <property type="match status" value="1"/>
</dbReference>
<dbReference type="EC" id="4.2.1.1" evidence="5 10"/>
<dbReference type="InterPro" id="IPR023561">
    <property type="entry name" value="Carbonic_anhydrase_a-class"/>
</dbReference>
<dbReference type="KEGG" id="cmos:111452613"/>
<evidence type="ECO:0000256" key="2">
    <source>
        <dbReference type="ARBA" id="ARBA00002904"/>
    </source>
</evidence>
<keyword evidence="10" id="KW-0732">Signal</keyword>
<organism evidence="12 13">
    <name type="scientific">Cucurbita moschata</name>
    <name type="common">Winter crookneck squash</name>
    <name type="synonym">Cucurbita pepo var. moschata</name>
    <dbReference type="NCBI Taxonomy" id="3662"/>
    <lineage>
        <taxon>Eukaryota</taxon>
        <taxon>Viridiplantae</taxon>
        <taxon>Streptophyta</taxon>
        <taxon>Embryophyta</taxon>
        <taxon>Tracheophyta</taxon>
        <taxon>Spermatophyta</taxon>
        <taxon>Magnoliopsida</taxon>
        <taxon>eudicotyledons</taxon>
        <taxon>Gunneridae</taxon>
        <taxon>Pentapetalae</taxon>
        <taxon>rosids</taxon>
        <taxon>fabids</taxon>
        <taxon>Cucurbitales</taxon>
        <taxon>Cucurbitaceae</taxon>
        <taxon>Cucurbiteae</taxon>
        <taxon>Cucurbita</taxon>
    </lineage>
</organism>
<comment type="similarity">
    <text evidence="4">Belongs to the alpha-class carbonic anhydrase family.</text>
</comment>
<evidence type="ECO:0000313" key="12">
    <source>
        <dbReference type="Proteomes" id="UP000504609"/>
    </source>
</evidence>
<keyword evidence="6 10" id="KW-0479">Metal-binding</keyword>
<evidence type="ECO:0000313" key="13">
    <source>
        <dbReference type="RefSeq" id="XP_022949189.1"/>
    </source>
</evidence>
<dbReference type="GO" id="GO:0008270">
    <property type="term" value="F:zinc ion binding"/>
    <property type="evidence" value="ECO:0007669"/>
    <property type="project" value="UniProtKB-UniRule"/>
</dbReference>
<evidence type="ECO:0000256" key="6">
    <source>
        <dbReference type="ARBA" id="ARBA00022723"/>
    </source>
</evidence>
<dbReference type="GO" id="GO:0009570">
    <property type="term" value="C:chloroplast stroma"/>
    <property type="evidence" value="ECO:0007669"/>
    <property type="project" value="UniProtKB-SubCell"/>
</dbReference>
<dbReference type="PANTHER" id="PTHR18952:SF208">
    <property type="entry name" value="CARBONIC ANHYDRASE XA-RELATED"/>
    <property type="match status" value="1"/>
</dbReference>
<evidence type="ECO:0000256" key="10">
    <source>
        <dbReference type="RuleBase" id="RU367011"/>
    </source>
</evidence>
<comment type="function">
    <text evidence="2 10">Reversible hydration of carbon dioxide.</text>
</comment>
<dbReference type="Proteomes" id="UP000504609">
    <property type="component" value="Unplaced"/>
</dbReference>
<dbReference type="GO" id="GO:0006730">
    <property type="term" value="P:one-carbon metabolic process"/>
    <property type="evidence" value="ECO:0007669"/>
    <property type="project" value="TreeGrafter"/>
</dbReference>
<dbReference type="SMART" id="SM01057">
    <property type="entry name" value="Carb_anhydrase"/>
    <property type="match status" value="1"/>
</dbReference>
<feature type="signal peptide" evidence="10">
    <location>
        <begin position="1"/>
        <end position="32"/>
    </location>
</feature>
<dbReference type="PROSITE" id="PS51144">
    <property type="entry name" value="ALPHA_CA_2"/>
    <property type="match status" value="1"/>
</dbReference>
<feature type="domain" description="Alpha-carbonic anhydrase" evidence="11">
    <location>
        <begin position="39"/>
        <end position="272"/>
    </location>
</feature>
<dbReference type="GeneID" id="111452613"/>
<dbReference type="GO" id="GO:0004089">
    <property type="term" value="F:carbonate dehydratase activity"/>
    <property type="evidence" value="ECO:0007669"/>
    <property type="project" value="UniProtKB-UniRule"/>
</dbReference>
<dbReference type="Gene3D" id="3.10.200.10">
    <property type="entry name" value="Alpha carbonic anhydrase"/>
    <property type="match status" value="1"/>
</dbReference>
<dbReference type="InterPro" id="IPR018338">
    <property type="entry name" value="Carbonic_anhydrase_a-class_CS"/>
</dbReference>
<dbReference type="PANTHER" id="PTHR18952">
    <property type="entry name" value="CARBONIC ANHYDRASE"/>
    <property type="match status" value="1"/>
</dbReference>
<evidence type="ECO:0000256" key="9">
    <source>
        <dbReference type="ARBA" id="ARBA00048348"/>
    </source>
</evidence>
<protein>
    <recommendedName>
        <fullName evidence="5 10">Carbonic anhydrase</fullName>
        <ecNumber evidence="5 10">4.2.1.1</ecNumber>
    </recommendedName>
</protein>
<evidence type="ECO:0000256" key="7">
    <source>
        <dbReference type="ARBA" id="ARBA00022833"/>
    </source>
</evidence>
<dbReference type="RefSeq" id="XP_022949189.1">
    <property type="nucleotide sequence ID" value="XM_023093421.1"/>
</dbReference>
<dbReference type="PROSITE" id="PS00162">
    <property type="entry name" value="ALPHA_CA_1"/>
    <property type="match status" value="1"/>
</dbReference>
<comment type="catalytic activity">
    <reaction evidence="9 10">
        <text>hydrogencarbonate + H(+) = CO2 + H2O</text>
        <dbReference type="Rhea" id="RHEA:10748"/>
        <dbReference type="ChEBI" id="CHEBI:15377"/>
        <dbReference type="ChEBI" id="CHEBI:15378"/>
        <dbReference type="ChEBI" id="CHEBI:16526"/>
        <dbReference type="ChEBI" id="CHEBI:17544"/>
        <dbReference type="EC" id="4.2.1.1"/>
    </reaction>
</comment>
<keyword evidence="8 10" id="KW-0456">Lyase</keyword>
<dbReference type="InterPro" id="IPR041891">
    <property type="entry name" value="Alpha_CA_prokaryot-like"/>
</dbReference>
<name>A0A6J1GC36_CUCMO</name>
<accession>A0A6J1GC36</accession>
<evidence type="ECO:0000259" key="11">
    <source>
        <dbReference type="PROSITE" id="PS51144"/>
    </source>
</evidence>
<evidence type="ECO:0000256" key="8">
    <source>
        <dbReference type="ARBA" id="ARBA00023239"/>
    </source>
</evidence>
<comment type="cofactor">
    <cofactor evidence="1 10">
        <name>Zn(2+)</name>
        <dbReference type="ChEBI" id="CHEBI:29105"/>
    </cofactor>
</comment>
<reference evidence="13" key="1">
    <citation type="submission" date="2025-08" db="UniProtKB">
        <authorList>
            <consortium name="RefSeq"/>
        </authorList>
    </citation>
    <scope>IDENTIFICATION</scope>
    <source>
        <tissue evidence="13">Young leaves</tissue>
    </source>
</reference>
<dbReference type="InterPro" id="IPR001148">
    <property type="entry name" value="CA_dom"/>
</dbReference>
<dbReference type="AlphaFoldDB" id="A0A6J1GC36"/>
<comment type="similarity">
    <text evidence="10">Belongs to the alpha-carbonic anhydrase family.</text>
</comment>